<comment type="caution">
    <text evidence="2">The sequence shown here is derived from an EMBL/GenBank/DDBJ whole genome shotgun (WGS) entry which is preliminary data.</text>
</comment>
<proteinExistence type="predicted"/>
<dbReference type="AlphaFoldDB" id="A0A813IFH1"/>
<organism evidence="2 3">
    <name type="scientific">Polarella glacialis</name>
    <name type="common">Dinoflagellate</name>
    <dbReference type="NCBI Taxonomy" id="89957"/>
    <lineage>
        <taxon>Eukaryota</taxon>
        <taxon>Sar</taxon>
        <taxon>Alveolata</taxon>
        <taxon>Dinophyceae</taxon>
        <taxon>Suessiales</taxon>
        <taxon>Suessiaceae</taxon>
        <taxon>Polarella</taxon>
    </lineage>
</organism>
<dbReference type="Proteomes" id="UP000626109">
    <property type="component" value="Unassembled WGS sequence"/>
</dbReference>
<evidence type="ECO:0000313" key="3">
    <source>
        <dbReference type="Proteomes" id="UP000626109"/>
    </source>
</evidence>
<name>A0A813IFH1_POLGL</name>
<accession>A0A813IFH1</accession>
<evidence type="ECO:0000313" key="2">
    <source>
        <dbReference type="EMBL" id="CAE8648791.1"/>
    </source>
</evidence>
<sequence>MRHCSASGGVVELTAVVLSATVDKPIGLCSAVLHYYPTTARQCGGRGDTACSEDRMRVTMPLRNNNQHHKNNSFNNINSSSDDNNNYNSRRIFRLRGGERKSKKGSTGSGEGGPSIQQQQQQ</sequence>
<reference evidence="2" key="1">
    <citation type="submission" date="2021-02" db="EMBL/GenBank/DDBJ databases">
        <authorList>
            <person name="Dougan E. K."/>
            <person name="Rhodes N."/>
            <person name="Thang M."/>
            <person name="Chan C."/>
        </authorList>
    </citation>
    <scope>NUCLEOTIDE SEQUENCE</scope>
</reference>
<feature type="region of interest" description="Disordered" evidence="1">
    <location>
        <begin position="62"/>
        <end position="122"/>
    </location>
</feature>
<protein>
    <submittedName>
        <fullName evidence="2">Uncharacterized protein</fullName>
    </submittedName>
</protein>
<gene>
    <name evidence="2" type="ORF">PGLA2088_LOCUS6874</name>
</gene>
<dbReference type="EMBL" id="CAJNNW010006948">
    <property type="protein sequence ID" value="CAE8648791.1"/>
    <property type="molecule type" value="Genomic_DNA"/>
</dbReference>
<evidence type="ECO:0000256" key="1">
    <source>
        <dbReference type="SAM" id="MobiDB-lite"/>
    </source>
</evidence>
<feature type="compositionally biased region" description="Low complexity" evidence="1">
    <location>
        <begin position="72"/>
        <end position="89"/>
    </location>
</feature>